<dbReference type="Proteomes" id="UP000469385">
    <property type="component" value="Unassembled WGS sequence"/>
</dbReference>
<dbReference type="Pfam" id="PF06527">
    <property type="entry name" value="TniQ"/>
    <property type="match status" value="1"/>
</dbReference>
<dbReference type="InterPro" id="IPR009492">
    <property type="entry name" value="TniQ"/>
</dbReference>
<comment type="caution">
    <text evidence="2">The sequence shown here is derived from an EMBL/GenBank/DDBJ whole genome shotgun (WGS) entry which is preliminary data.</text>
</comment>
<evidence type="ECO:0000259" key="1">
    <source>
        <dbReference type="Pfam" id="PF06527"/>
    </source>
</evidence>
<reference evidence="2 3" key="1">
    <citation type="submission" date="2019-12" db="EMBL/GenBank/DDBJ databases">
        <authorList>
            <person name="Huq M.A."/>
        </authorList>
    </citation>
    <scope>NUCLEOTIDE SEQUENCE [LARGE SCALE GENOMIC DNA]</scope>
    <source>
        <strain evidence="2 3">MAH-25</strain>
    </source>
</reference>
<organism evidence="2 3">
    <name type="scientific">Ramlibacter pinisoli</name>
    <dbReference type="NCBI Taxonomy" id="2682844"/>
    <lineage>
        <taxon>Bacteria</taxon>
        <taxon>Pseudomonadati</taxon>
        <taxon>Pseudomonadota</taxon>
        <taxon>Betaproteobacteria</taxon>
        <taxon>Burkholderiales</taxon>
        <taxon>Comamonadaceae</taxon>
        <taxon>Ramlibacter</taxon>
    </lineage>
</organism>
<name>A0A6N8IM17_9BURK</name>
<dbReference type="EMBL" id="WSEL01000002">
    <property type="protein sequence ID" value="MVQ27851.1"/>
    <property type="molecule type" value="Genomic_DNA"/>
</dbReference>
<gene>
    <name evidence="2" type="ORF">GON04_00205</name>
</gene>
<accession>A0A6N8IM17</accession>
<feature type="domain" description="TniQ" evidence="1">
    <location>
        <begin position="10"/>
        <end position="125"/>
    </location>
</feature>
<sequence>MAGTPMWVKRPEPIPGETLVNFVRRFAHENHIASRRALLQELEISHAIRSDALSLRQLADALGVPQSLLEPLAPSDAPAVPALRRSLTRANCDAVCPDCLKAAQYSRRLWSHQLATACPVHSVKLIEHCPSCDTRLRQDRPLAHICDCGFDLRRLPASPASPLEVEVAHLLDGLVPAQLTLPLDLSSGVPPDFDLFLLGLLNHFGFEDVTARPAKAGKTAAPKSVAAARERLGALANITQQWPESFSRTLTALMQAPGPGQSSSDSPRLGTWYRFLFRRFPDPAYNPFRVAAANCIVQVHEGPIDARTRHLQALATVEKEWLSLAEAARELGVRAERLGSGIEDGRIEARSPEGNSAPNRQRFLARTEIDRLRGIRAAYCDESEAAAFLGVPQSVFGYFKEAGLVEISDPATLPPVTQGRVNRSALEALANRLLTSAPQEVSAPSSEVIALRALNLRRTTDRQRLVDLLREIGNGSLPVAGRDASGQVGGMLFDKTEVHKHIASFSVKLQLNVQQISELAGVHYDAVKTWVDSGLLSAVRAPSLQGRPHVIDLQDFVRFLLEFTPLSCLASRMDSSSRGIADELARRGVPLLGEGGKRGTLVRILDLVQVEQS</sequence>
<protein>
    <recommendedName>
        <fullName evidence="1">TniQ domain-containing protein</fullName>
    </recommendedName>
</protein>
<keyword evidence="3" id="KW-1185">Reference proteome</keyword>
<dbReference type="AlphaFoldDB" id="A0A6N8IM17"/>
<proteinExistence type="predicted"/>
<evidence type="ECO:0000313" key="2">
    <source>
        <dbReference type="EMBL" id="MVQ27851.1"/>
    </source>
</evidence>
<evidence type="ECO:0000313" key="3">
    <source>
        <dbReference type="Proteomes" id="UP000469385"/>
    </source>
</evidence>